<dbReference type="GO" id="GO:0004777">
    <property type="term" value="F:succinate-semialdehyde dehydrogenase (NAD+) activity"/>
    <property type="evidence" value="ECO:0007669"/>
    <property type="project" value="TreeGrafter"/>
</dbReference>
<dbReference type="EC" id="1.2.1.16" evidence="6"/>
<dbReference type="GO" id="GO:0009450">
    <property type="term" value="P:gamma-aminobutyric acid catabolic process"/>
    <property type="evidence" value="ECO:0007669"/>
    <property type="project" value="InterPro"/>
</dbReference>
<proteinExistence type="inferred from homology"/>
<keyword evidence="2 4" id="KW-0560">Oxidoreductase</keyword>
<dbReference type="InterPro" id="IPR016160">
    <property type="entry name" value="Ald_DH_CS_CYS"/>
</dbReference>
<reference evidence="6 7" key="1">
    <citation type="journal article" date="2008" name="Int. J. Syst. Evol. Microbiol.">
        <title>Description of Roseateles aquatilis sp. nov. and Roseateles terrae sp. nov., in the class Betaproteobacteria, and emended description of the genus Roseateles.</title>
        <authorList>
            <person name="Gomila M."/>
            <person name="Bowien B."/>
            <person name="Falsen E."/>
            <person name="Moore E.R."/>
            <person name="Lalucat J."/>
        </authorList>
    </citation>
    <scope>NUCLEOTIDE SEQUENCE [LARGE SCALE GENOMIC DNA]</scope>
    <source>
        <strain evidence="6 7">CCUG 48205</strain>
    </source>
</reference>
<dbReference type="AlphaFoldDB" id="A0A246JM06"/>
<name>A0A246JM06_9BURK</name>
<dbReference type="PANTHER" id="PTHR43353:SF5">
    <property type="entry name" value="SUCCINATE-SEMIALDEHYDE DEHYDROGENASE, MITOCHONDRIAL"/>
    <property type="match status" value="1"/>
</dbReference>
<dbReference type="CDD" id="cd07103">
    <property type="entry name" value="ALDH_F5_SSADH_GabD"/>
    <property type="match status" value="1"/>
</dbReference>
<dbReference type="Gene3D" id="3.40.309.10">
    <property type="entry name" value="Aldehyde Dehydrogenase, Chain A, domain 2"/>
    <property type="match status" value="1"/>
</dbReference>
<dbReference type="Proteomes" id="UP000197468">
    <property type="component" value="Unassembled WGS sequence"/>
</dbReference>
<dbReference type="PANTHER" id="PTHR43353">
    <property type="entry name" value="SUCCINATE-SEMIALDEHYDE DEHYDROGENASE, MITOCHONDRIAL"/>
    <property type="match status" value="1"/>
</dbReference>
<dbReference type="InterPro" id="IPR029510">
    <property type="entry name" value="Ald_DH_CS_GLU"/>
</dbReference>
<dbReference type="EMBL" id="NIOF01000001">
    <property type="protein sequence ID" value="OWQ93642.1"/>
    <property type="molecule type" value="Genomic_DNA"/>
</dbReference>
<dbReference type="GO" id="GO:0005829">
    <property type="term" value="C:cytosol"/>
    <property type="evidence" value="ECO:0007669"/>
    <property type="project" value="TreeGrafter"/>
</dbReference>
<dbReference type="PROSITE" id="PS00070">
    <property type="entry name" value="ALDEHYDE_DEHYDR_CYS"/>
    <property type="match status" value="1"/>
</dbReference>
<evidence type="ECO:0000256" key="4">
    <source>
        <dbReference type="RuleBase" id="RU003345"/>
    </source>
</evidence>
<accession>A0A246JM06</accession>
<dbReference type="InterPro" id="IPR015590">
    <property type="entry name" value="Aldehyde_DH_dom"/>
</dbReference>
<protein>
    <submittedName>
        <fullName evidence="6">Succinate-semialdehyde dehydrogenase (NADP(+))</fullName>
        <ecNumber evidence="6">1.2.1.16</ecNumber>
    </submittedName>
</protein>
<dbReference type="InterPro" id="IPR016161">
    <property type="entry name" value="Ald_DH/histidinol_DH"/>
</dbReference>
<evidence type="ECO:0000313" key="7">
    <source>
        <dbReference type="Proteomes" id="UP000197468"/>
    </source>
</evidence>
<dbReference type="SUPFAM" id="SSF53720">
    <property type="entry name" value="ALDH-like"/>
    <property type="match status" value="1"/>
</dbReference>
<comment type="similarity">
    <text evidence="1 4">Belongs to the aldehyde dehydrogenase family.</text>
</comment>
<comment type="caution">
    <text evidence="6">The sequence shown here is derived from an EMBL/GenBank/DDBJ whole genome shotgun (WGS) entry which is preliminary data.</text>
</comment>
<dbReference type="InterPro" id="IPR050740">
    <property type="entry name" value="Aldehyde_DH_Superfamily"/>
</dbReference>
<dbReference type="InterPro" id="IPR010102">
    <property type="entry name" value="Succ_semiAld_DH"/>
</dbReference>
<dbReference type="FunFam" id="3.40.605.10:FF:000005">
    <property type="entry name" value="Succinate-semialdehyde dehydrogenase I"/>
    <property type="match status" value="1"/>
</dbReference>
<evidence type="ECO:0000256" key="1">
    <source>
        <dbReference type="ARBA" id="ARBA00009986"/>
    </source>
</evidence>
<dbReference type="PROSITE" id="PS00687">
    <property type="entry name" value="ALDEHYDE_DEHYDR_GLU"/>
    <property type="match status" value="1"/>
</dbReference>
<dbReference type="Gene3D" id="3.40.605.10">
    <property type="entry name" value="Aldehyde Dehydrogenase, Chain A, domain 1"/>
    <property type="match status" value="1"/>
</dbReference>
<feature type="active site" evidence="3">
    <location>
        <position position="257"/>
    </location>
</feature>
<dbReference type="InterPro" id="IPR016163">
    <property type="entry name" value="Ald_DH_C"/>
</dbReference>
<dbReference type="Pfam" id="PF00171">
    <property type="entry name" value="Aldedh"/>
    <property type="match status" value="1"/>
</dbReference>
<organism evidence="6 7">
    <name type="scientific">Roseateles aquatilis</name>
    <dbReference type="NCBI Taxonomy" id="431061"/>
    <lineage>
        <taxon>Bacteria</taxon>
        <taxon>Pseudomonadati</taxon>
        <taxon>Pseudomonadota</taxon>
        <taxon>Betaproteobacteria</taxon>
        <taxon>Burkholderiales</taxon>
        <taxon>Sphaerotilaceae</taxon>
        <taxon>Roseateles</taxon>
    </lineage>
</organism>
<feature type="domain" description="Aldehyde dehydrogenase" evidence="5">
    <location>
        <begin position="28"/>
        <end position="478"/>
    </location>
</feature>
<gene>
    <name evidence="6" type="primary">gabD</name>
    <name evidence="6" type="ORF">CDN99_04075</name>
</gene>
<dbReference type="FunFam" id="3.40.309.10:FF:000004">
    <property type="entry name" value="Succinate-semialdehyde dehydrogenase I"/>
    <property type="match status" value="1"/>
</dbReference>
<evidence type="ECO:0000313" key="6">
    <source>
        <dbReference type="EMBL" id="OWQ93642.1"/>
    </source>
</evidence>
<keyword evidence="7" id="KW-1185">Reference proteome</keyword>
<dbReference type="OrthoDB" id="6187633at2"/>
<evidence type="ECO:0000259" key="5">
    <source>
        <dbReference type="Pfam" id="PF00171"/>
    </source>
</evidence>
<dbReference type="InterPro" id="IPR016162">
    <property type="entry name" value="Ald_DH_N"/>
</dbReference>
<dbReference type="NCBIfam" id="TIGR01780">
    <property type="entry name" value="SSADH"/>
    <property type="match status" value="1"/>
</dbReference>
<evidence type="ECO:0000256" key="2">
    <source>
        <dbReference type="ARBA" id="ARBA00023002"/>
    </source>
</evidence>
<evidence type="ECO:0000256" key="3">
    <source>
        <dbReference type="PROSITE-ProRule" id="PRU10007"/>
    </source>
</evidence>
<dbReference type="FunFam" id="3.40.605.10:FF:000026">
    <property type="entry name" value="Aldehyde dehydrogenase, putative"/>
    <property type="match status" value="1"/>
</dbReference>
<sequence length="486" mass="51688">MSPVLVSLADGLGHGLIGDRVLSEAGRATIAIENPATGRVFARVGAATATDARAAIETARVAQLDWKRRGGHERGRLLERWFDRITAQARDLAHVMVLEQGKPMAEALAEVAYAASYVKFYAEEAKRLHGEAIPSSSGQRRQFVVREPVGVCAAITPWNFPAAMVTRKAAPALAAGCAMVLKPSELTPLTALLLVELALAAGLPPGLLNVVVGDAAEIGGVLTASPVVRMLSFTGSTRVGQLLMAQCAPTVKKLGLELGGNAPFIVFDDADLDDAVEGALASKFRNAGQTCVCANRLYVQDGIHDAFAAKLTARVRELRPGSGFDERSTQGPLINRAARDKAMAHIHDARAHGARVVCGGEIVDGPGHFMQPTVLTDVTPQMLCHREETFGPVAPLIRFQSEDQVVAWANASEFGLASYFFSRDIARCFRVAEAIEAGMVGINTGLISSEDVPFGGVKQSGLGREGSRHGLDEYTELKLMSFGSLR</sequence>